<dbReference type="CDD" id="cd02233">
    <property type="entry name" value="cupin_HNL-like"/>
    <property type="match status" value="1"/>
</dbReference>
<gene>
    <name evidence="4" type="ORF">GII31_05760</name>
</gene>
<keyword evidence="2" id="KW-0732">Signal</keyword>
<evidence type="ECO:0000259" key="3">
    <source>
        <dbReference type="Pfam" id="PF07883"/>
    </source>
</evidence>
<feature type="region of interest" description="Disordered" evidence="1">
    <location>
        <begin position="28"/>
        <end position="52"/>
    </location>
</feature>
<evidence type="ECO:0000313" key="4">
    <source>
        <dbReference type="EMBL" id="QHN34480.1"/>
    </source>
</evidence>
<name>A0ABX6IGT9_9ACTN</name>
<dbReference type="PANTHER" id="PTHR43698:SF1">
    <property type="entry name" value="BLL4564 PROTEIN"/>
    <property type="match status" value="1"/>
</dbReference>
<reference evidence="4" key="1">
    <citation type="journal article" date="2021" name="Nat. Microbiol.">
        <title>Cocultivation of an ultrasmall environmental parasitic bacterium with lytic ability against bacteria associated with wastewater foams.</title>
        <authorList>
            <person name="Batinovic S."/>
            <person name="Rose J.J.A."/>
            <person name="Ratcliffe J."/>
            <person name="Seviour R.J."/>
            <person name="Petrovski S."/>
        </authorList>
    </citation>
    <scope>NUCLEOTIDE SEQUENCE</scope>
    <source>
        <strain evidence="4">CON9</strain>
    </source>
</reference>
<evidence type="ECO:0000256" key="1">
    <source>
        <dbReference type="SAM" id="MobiDB-lite"/>
    </source>
</evidence>
<feature type="signal peptide" evidence="2">
    <location>
        <begin position="1"/>
        <end position="20"/>
    </location>
</feature>
<feature type="domain" description="Cupin type-2" evidence="3">
    <location>
        <begin position="93"/>
        <end position="156"/>
    </location>
</feature>
<dbReference type="InterPro" id="IPR011051">
    <property type="entry name" value="RmlC_Cupin_sf"/>
</dbReference>
<dbReference type="Pfam" id="PF07883">
    <property type="entry name" value="Cupin_2"/>
    <property type="match status" value="1"/>
</dbReference>
<dbReference type="Proteomes" id="UP001059836">
    <property type="component" value="Chromosome"/>
</dbReference>
<dbReference type="PROSITE" id="PS51257">
    <property type="entry name" value="PROKAR_LIPOPROTEIN"/>
    <property type="match status" value="1"/>
</dbReference>
<dbReference type="EMBL" id="CP045809">
    <property type="protein sequence ID" value="QHN34480.1"/>
    <property type="molecule type" value="Genomic_DNA"/>
</dbReference>
<sequence>MTTTIRRTLAGLAAATLAGALLLTGCSPQDESDAAPETTKTTASPAADGPGIVVSSIEEREATAGDPETFTGDVEIQPLYDPNDASTGGAGQVTFQPGARTAWHAHPAGQRLIVTDGTGWIQAEGEDRITVSEGDVVWFAPGIKHWHGATDGEAMTHIAVQDTIDGNNAEWMEHVTDEQYLDQA</sequence>
<dbReference type="Gene3D" id="2.60.120.10">
    <property type="entry name" value="Jelly Rolls"/>
    <property type="match status" value="1"/>
</dbReference>
<keyword evidence="5" id="KW-1185">Reference proteome</keyword>
<dbReference type="PANTHER" id="PTHR43698">
    <property type="entry name" value="RIBD C-TERMINAL DOMAIN CONTAINING PROTEIN"/>
    <property type="match status" value="1"/>
</dbReference>
<dbReference type="RefSeq" id="WP_213247620.1">
    <property type="nucleotide sequence ID" value="NZ_CP045806.1"/>
</dbReference>
<feature type="chain" id="PRO_5045540666" evidence="2">
    <location>
        <begin position="21"/>
        <end position="184"/>
    </location>
</feature>
<dbReference type="InterPro" id="IPR014710">
    <property type="entry name" value="RmlC-like_jellyroll"/>
</dbReference>
<dbReference type="SUPFAM" id="SSF51182">
    <property type="entry name" value="RmlC-like cupins"/>
    <property type="match status" value="1"/>
</dbReference>
<evidence type="ECO:0000313" key="5">
    <source>
        <dbReference type="Proteomes" id="UP001059836"/>
    </source>
</evidence>
<dbReference type="InterPro" id="IPR047263">
    <property type="entry name" value="HNL-like_cupin"/>
</dbReference>
<evidence type="ECO:0000256" key="2">
    <source>
        <dbReference type="SAM" id="SignalP"/>
    </source>
</evidence>
<proteinExistence type="predicted"/>
<organism evidence="4 5">
    <name type="scientific">Gordonia pseudamarae</name>
    <dbReference type="NCBI Taxonomy" id="2831662"/>
    <lineage>
        <taxon>Bacteria</taxon>
        <taxon>Bacillati</taxon>
        <taxon>Actinomycetota</taxon>
        <taxon>Actinomycetes</taxon>
        <taxon>Mycobacteriales</taxon>
        <taxon>Gordoniaceae</taxon>
        <taxon>Gordonia</taxon>
    </lineage>
</organism>
<accession>A0ABX6IGT9</accession>
<dbReference type="InterPro" id="IPR013096">
    <property type="entry name" value="Cupin_2"/>
</dbReference>
<protein>
    <submittedName>
        <fullName evidence="4">Cupin domain-containing protein</fullName>
    </submittedName>
</protein>